<gene>
    <name evidence="2" type="ORF">SDC9_40869</name>
</gene>
<dbReference type="Gene3D" id="3.40.50.2000">
    <property type="entry name" value="Glycogen Phosphorylase B"/>
    <property type="match status" value="2"/>
</dbReference>
<dbReference type="InterPro" id="IPR001296">
    <property type="entry name" value="Glyco_trans_1"/>
</dbReference>
<dbReference type="SUPFAM" id="SSF53756">
    <property type="entry name" value="UDP-Glycosyltransferase/glycogen phosphorylase"/>
    <property type="match status" value="1"/>
</dbReference>
<dbReference type="EMBL" id="VSSQ01000439">
    <property type="protein sequence ID" value="MPL94714.1"/>
    <property type="molecule type" value="Genomic_DNA"/>
</dbReference>
<feature type="domain" description="Glycosyl transferase family 1" evidence="1">
    <location>
        <begin position="186"/>
        <end position="343"/>
    </location>
</feature>
<sequence length="363" mass="41681">MQIVIIRKDALALIPPLLSVANILADLGHKVHIINSEVSEPISTILESKGITYQILNFTGKTSLIGKIIQYLKFRYNARKILSKLDFDLLWVEDSHTMLSLGTFIKRYKYVLQISELYNNDNRLMKAIGKVIDGAELVFMPEYNRSVMYQIWFKLKKRPVLLPNKPYFVPTQKEIEAIRPNYSSHLNKMASKKVILYQGRIHPERSIEGFVRAASLLGDDFLFVIMGKDQFGLVEKYRELNTNLLHIDFIPAPDYLLITSIAYIGILSYDPMLLNTAYCAPNKIYEYGAFGIPMIGNDIPGLKLLEHNNAGILIDENNEHAILNAYYWINENHETCSQNSKNLYNKTDNKETIRKALEMLKIS</sequence>
<evidence type="ECO:0000313" key="2">
    <source>
        <dbReference type="EMBL" id="MPL94714.1"/>
    </source>
</evidence>
<organism evidence="2">
    <name type="scientific">bioreactor metagenome</name>
    <dbReference type="NCBI Taxonomy" id="1076179"/>
    <lineage>
        <taxon>unclassified sequences</taxon>
        <taxon>metagenomes</taxon>
        <taxon>ecological metagenomes</taxon>
    </lineage>
</organism>
<dbReference type="AlphaFoldDB" id="A0A644VTH6"/>
<protein>
    <recommendedName>
        <fullName evidence="1">Glycosyl transferase family 1 domain-containing protein</fullName>
    </recommendedName>
</protein>
<accession>A0A644VTH6</accession>
<reference evidence="2" key="1">
    <citation type="submission" date="2019-08" db="EMBL/GenBank/DDBJ databases">
        <authorList>
            <person name="Kucharzyk K."/>
            <person name="Murdoch R.W."/>
            <person name="Higgins S."/>
            <person name="Loffler F."/>
        </authorList>
    </citation>
    <scope>NUCLEOTIDE SEQUENCE</scope>
</reference>
<dbReference type="Pfam" id="PF00534">
    <property type="entry name" value="Glycos_transf_1"/>
    <property type="match status" value="1"/>
</dbReference>
<name>A0A644VTH6_9ZZZZ</name>
<dbReference type="PANTHER" id="PTHR12526">
    <property type="entry name" value="GLYCOSYLTRANSFERASE"/>
    <property type="match status" value="1"/>
</dbReference>
<dbReference type="GO" id="GO:0016757">
    <property type="term" value="F:glycosyltransferase activity"/>
    <property type="evidence" value="ECO:0007669"/>
    <property type="project" value="InterPro"/>
</dbReference>
<evidence type="ECO:0000259" key="1">
    <source>
        <dbReference type="Pfam" id="PF00534"/>
    </source>
</evidence>
<comment type="caution">
    <text evidence="2">The sequence shown here is derived from an EMBL/GenBank/DDBJ whole genome shotgun (WGS) entry which is preliminary data.</text>
</comment>
<proteinExistence type="predicted"/>